<sequence>MDIGYIQKKIIYGRPDDAVKIKYLDWLYEFDYNEKPFNNLDDLLEEAVKKVNGKEKFFSKDK</sequence>
<protein>
    <submittedName>
        <fullName evidence="1">Uncharacterized protein</fullName>
    </submittedName>
</protein>
<proteinExistence type="predicted"/>
<reference evidence="1" key="2">
    <citation type="journal article" date="2021" name="PeerJ">
        <title>Extensive microbial diversity within the chicken gut microbiome revealed by metagenomics and culture.</title>
        <authorList>
            <person name="Gilroy R."/>
            <person name="Ravi A."/>
            <person name="Getino M."/>
            <person name="Pursley I."/>
            <person name="Horton D.L."/>
            <person name="Alikhan N.F."/>
            <person name="Baker D."/>
            <person name="Gharbi K."/>
            <person name="Hall N."/>
            <person name="Watson M."/>
            <person name="Adriaenssens E.M."/>
            <person name="Foster-Nyarko E."/>
            <person name="Jarju S."/>
            <person name="Secka A."/>
            <person name="Antonio M."/>
            <person name="Oren A."/>
            <person name="Chaudhuri R.R."/>
            <person name="La Ragione R."/>
            <person name="Hildebrand F."/>
            <person name="Pallen M.J."/>
        </authorList>
    </citation>
    <scope>NUCLEOTIDE SEQUENCE</scope>
    <source>
        <strain evidence="1">CHK195-26880</strain>
    </source>
</reference>
<evidence type="ECO:0000313" key="1">
    <source>
        <dbReference type="EMBL" id="HIT37237.1"/>
    </source>
</evidence>
<name>A0A9D1GB14_9FIRM</name>
<dbReference type="Proteomes" id="UP000886833">
    <property type="component" value="Unassembled WGS sequence"/>
</dbReference>
<gene>
    <name evidence="1" type="ORF">IAB59_02000</name>
</gene>
<reference evidence="1" key="1">
    <citation type="submission" date="2020-10" db="EMBL/GenBank/DDBJ databases">
        <authorList>
            <person name="Gilroy R."/>
        </authorList>
    </citation>
    <scope>NUCLEOTIDE SEQUENCE</scope>
    <source>
        <strain evidence="1">CHK195-26880</strain>
    </source>
</reference>
<comment type="caution">
    <text evidence="1">The sequence shown here is derived from an EMBL/GenBank/DDBJ whole genome shotgun (WGS) entry which is preliminary data.</text>
</comment>
<evidence type="ECO:0000313" key="2">
    <source>
        <dbReference type="Proteomes" id="UP000886833"/>
    </source>
</evidence>
<dbReference type="AlphaFoldDB" id="A0A9D1GB14"/>
<dbReference type="EMBL" id="DVKQ01000024">
    <property type="protein sequence ID" value="HIT37237.1"/>
    <property type="molecule type" value="Genomic_DNA"/>
</dbReference>
<organism evidence="1 2">
    <name type="scientific">Candidatus Onthousia faecipullorum</name>
    <dbReference type="NCBI Taxonomy" id="2840887"/>
    <lineage>
        <taxon>Bacteria</taxon>
        <taxon>Bacillati</taxon>
        <taxon>Bacillota</taxon>
        <taxon>Bacilli</taxon>
        <taxon>Candidatus Onthousia</taxon>
    </lineage>
</organism>
<accession>A0A9D1GB14</accession>